<evidence type="ECO:0000256" key="4">
    <source>
        <dbReference type="ARBA" id="ARBA00022729"/>
    </source>
</evidence>
<dbReference type="GO" id="GO:0009055">
    <property type="term" value="F:electron transfer activity"/>
    <property type="evidence" value="ECO:0007669"/>
    <property type="project" value="InterPro"/>
</dbReference>
<keyword evidence="6" id="KW-1015">Disulfide bond</keyword>
<dbReference type="SUPFAM" id="SSF49503">
    <property type="entry name" value="Cupredoxins"/>
    <property type="match status" value="1"/>
</dbReference>
<comment type="subcellular location">
    <subcellularLocation>
        <location evidence="1">Cell membrane</location>
        <topology evidence="1">Lipid-anchor</topology>
        <topology evidence="1">GPI-anchor</topology>
    </subcellularLocation>
</comment>
<dbReference type="FunFam" id="2.60.40.420:FF:000010">
    <property type="entry name" value="Early nodulin-like protein 1"/>
    <property type="match status" value="1"/>
</dbReference>
<dbReference type="PROSITE" id="PS51485">
    <property type="entry name" value="PHYTOCYANIN"/>
    <property type="match status" value="1"/>
</dbReference>
<organism evidence="12 13">
    <name type="scientific">Corchorus capsularis</name>
    <name type="common">Jute</name>
    <dbReference type="NCBI Taxonomy" id="210143"/>
    <lineage>
        <taxon>Eukaryota</taxon>
        <taxon>Viridiplantae</taxon>
        <taxon>Streptophyta</taxon>
        <taxon>Embryophyta</taxon>
        <taxon>Tracheophyta</taxon>
        <taxon>Spermatophyta</taxon>
        <taxon>Magnoliopsida</taxon>
        <taxon>eudicotyledons</taxon>
        <taxon>Gunneridae</taxon>
        <taxon>Pentapetalae</taxon>
        <taxon>rosids</taxon>
        <taxon>malvids</taxon>
        <taxon>Malvales</taxon>
        <taxon>Malvaceae</taxon>
        <taxon>Grewioideae</taxon>
        <taxon>Apeibeae</taxon>
        <taxon>Corchorus</taxon>
    </lineage>
</organism>
<gene>
    <name evidence="12" type="ORF">CCACVL1_00181</name>
</gene>
<keyword evidence="7" id="KW-0325">Glycoprotein</keyword>
<evidence type="ECO:0000313" key="12">
    <source>
        <dbReference type="EMBL" id="OMP11993.1"/>
    </source>
</evidence>
<keyword evidence="5" id="KW-0472">Membrane</keyword>
<dbReference type="Gramene" id="OMP11993">
    <property type="protein sequence ID" value="OMP11993"/>
    <property type="gene ID" value="CCACVL1_00181"/>
</dbReference>
<evidence type="ECO:0000256" key="5">
    <source>
        <dbReference type="ARBA" id="ARBA00023136"/>
    </source>
</evidence>
<reference evidence="12 13" key="1">
    <citation type="submission" date="2013-09" db="EMBL/GenBank/DDBJ databases">
        <title>Corchorus capsularis genome sequencing.</title>
        <authorList>
            <person name="Alam M."/>
            <person name="Haque M.S."/>
            <person name="Islam M.S."/>
            <person name="Emdad E.M."/>
            <person name="Islam M.M."/>
            <person name="Ahmed B."/>
            <person name="Halim A."/>
            <person name="Hossen Q.M.M."/>
            <person name="Hossain M.Z."/>
            <person name="Ahmed R."/>
            <person name="Khan M.M."/>
            <person name="Islam R."/>
            <person name="Rashid M.M."/>
            <person name="Khan S.A."/>
            <person name="Rahman M.S."/>
            <person name="Alam M."/>
        </authorList>
    </citation>
    <scope>NUCLEOTIDE SEQUENCE [LARGE SCALE GENOMIC DNA]</scope>
    <source>
        <strain evidence="13">cv. CVL-1</strain>
        <tissue evidence="12">Whole seedling</tissue>
    </source>
</reference>
<dbReference type="InterPro" id="IPR003245">
    <property type="entry name" value="Phytocyanin_dom"/>
</dbReference>
<evidence type="ECO:0000256" key="3">
    <source>
        <dbReference type="ARBA" id="ARBA00022622"/>
    </source>
</evidence>
<keyword evidence="8" id="KW-0449">Lipoprotein</keyword>
<evidence type="ECO:0000256" key="8">
    <source>
        <dbReference type="ARBA" id="ARBA00023288"/>
    </source>
</evidence>
<keyword evidence="13" id="KW-1185">Reference proteome</keyword>
<evidence type="ECO:0000256" key="6">
    <source>
        <dbReference type="ARBA" id="ARBA00023157"/>
    </source>
</evidence>
<feature type="domain" description="Phytocyanin" evidence="11">
    <location>
        <begin position="7"/>
        <end position="108"/>
    </location>
</feature>
<dbReference type="Proteomes" id="UP000188268">
    <property type="component" value="Unassembled WGS sequence"/>
</dbReference>
<evidence type="ECO:0000259" key="11">
    <source>
        <dbReference type="PROSITE" id="PS51485"/>
    </source>
</evidence>
<name>A0A1R3KY05_COCAP</name>
<dbReference type="PANTHER" id="PTHR33021:SF185">
    <property type="entry name" value="EARLY NODULIN-LIKE PROTEIN 3-RELATED"/>
    <property type="match status" value="1"/>
</dbReference>
<comment type="caution">
    <text evidence="12">The sequence shown here is derived from an EMBL/GenBank/DDBJ whole genome shotgun (WGS) entry which is preliminary data.</text>
</comment>
<evidence type="ECO:0000313" key="13">
    <source>
        <dbReference type="Proteomes" id="UP000188268"/>
    </source>
</evidence>
<dbReference type="EMBL" id="AWWV01000604">
    <property type="protein sequence ID" value="OMP11993.1"/>
    <property type="molecule type" value="Genomic_DNA"/>
</dbReference>
<evidence type="ECO:0000256" key="9">
    <source>
        <dbReference type="ARBA" id="ARBA00035011"/>
    </source>
</evidence>
<keyword evidence="4" id="KW-0732">Signal</keyword>
<evidence type="ECO:0000256" key="7">
    <source>
        <dbReference type="ARBA" id="ARBA00023180"/>
    </source>
</evidence>
<comment type="similarity">
    <text evidence="9">Belongs to the early nodulin-like (ENODL) family.</text>
</comment>
<protein>
    <submittedName>
        <fullName evidence="12">Plastocyanin-like protein</fullName>
    </submittedName>
</protein>
<dbReference type="InterPro" id="IPR039391">
    <property type="entry name" value="Phytocyanin-like"/>
</dbReference>
<evidence type="ECO:0000256" key="1">
    <source>
        <dbReference type="ARBA" id="ARBA00004609"/>
    </source>
</evidence>
<dbReference type="OrthoDB" id="2015640at2759"/>
<dbReference type="AlphaFoldDB" id="A0A1R3KY05"/>
<dbReference type="Pfam" id="PF02298">
    <property type="entry name" value="Cu_bind_like"/>
    <property type="match status" value="1"/>
</dbReference>
<accession>A0A1R3KY05</accession>
<evidence type="ECO:0000256" key="2">
    <source>
        <dbReference type="ARBA" id="ARBA00022475"/>
    </source>
</evidence>
<proteinExistence type="inferred from homology"/>
<dbReference type="GO" id="GO:0098552">
    <property type="term" value="C:side of membrane"/>
    <property type="evidence" value="ECO:0007669"/>
    <property type="project" value="UniProtKB-KW"/>
</dbReference>
<sequence>MSLTQSYKFHVGGKDGWVVTPSENYNHWAERNRFQVNDTLFFKYKKGSDSVLLVTREDYFSCNTTNPILSLKDGDSVFTFDRSGPFFFISGISDNCNKGQKLIVVVMAVRHKHSPSPSTSPATPPIPSPPSPPTTNPPVESPEPSDAPSDLDAPAPVPSQQQKSGSVGLVCSTWLVLGFSTWVSVVTLGSF</sequence>
<dbReference type="GO" id="GO:0005886">
    <property type="term" value="C:plasma membrane"/>
    <property type="evidence" value="ECO:0007669"/>
    <property type="project" value="UniProtKB-SubCell"/>
</dbReference>
<dbReference type="InterPro" id="IPR008972">
    <property type="entry name" value="Cupredoxin"/>
</dbReference>
<feature type="region of interest" description="Disordered" evidence="10">
    <location>
        <begin position="114"/>
        <end position="164"/>
    </location>
</feature>
<dbReference type="PANTHER" id="PTHR33021">
    <property type="entry name" value="BLUE COPPER PROTEIN"/>
    <property type="match status" value="1"/>
</dbReference>
<dbReference type="CDD" id="cd11019">
    <property type="entry name" value="OsENODL1_like"/>
    <property type="match status" value="1"/>
</dbReference>
<feature type="compositionally biased region" description="Pro residues" evidence="10">
    <location>
        <begin position="122"/>
        <end position="141"/>
    </location>
</feature>
<keyword evidence="2" id="KW-1003">Cell membrane</keyword>
<dbReference type="STRING" id="210143.A0A1R3KY05"/>
<dbReference type="Gene3D" id="2.60.40.420">
    <property type="entry name" value="Cupredoxins - blue copper proteins"/>
    <property type="match status" value="1"/>
</dbReference>
<keyword evidence="3" id="KW-0336">GPI-anchor</keyword>
<evidence type="ECO:0000256" key="10">
    <source>
        <dbReference type="SAM" id="MobiDB-lite"/>
    </source>
</evidence>
<dbReference type="InterPro" id="IPR041846">
    <property type="entry name" value="ENL_dom"/>
</dbReference>
<dbReference type="OMA" id="YFSCNTK"/>